<accession>A0AA38ILK9</accession>
<reference evidence="8" key="1">
    <citation type="journal article" date="2023" name="G3 (Bethesda)">
        <title>Whole genome assemblies of Zophobas morio and Tenebrio molitor.</title>
        <authorList>
            <person name="Kaur S."/>
            <person name="Stinson S.A."/>
            <person name="diCenzo G.C."/>
        </authorList>
    </citation>
    <scope>NUCLEOTIDE SEQUENCE</scope>
    <source>
        <strain evidence="8">QUZm001</strain>
    </source>
</reference>
<dbReference type="Pfam" id="PF00135">
    <property type="entry name" value="COesterase"/>
    <property type="match status" value="1"/>
</dbReference>
<feature type="domain" description="Carboxylesterase type B" evidence="7">
    <location>
        <begin position="3"/>
        <end position="514"/>
    </location>
</feature>
<evidence type="ECO:0000256" key="4">
    <source>
        <dbReference type="ARBA" id="ARBA00023157"/>
    </source>
</evidence>
<dbReference type="Gene3D" id="3.40.50.1820">
    <property type="entry name" value="alpha/beta hydrolase"/>
    <property type="match status" value="1"/>
</dbReference>
<dbReference type="Proteomes" id="UP001168821">
    <property type="component" value="Unassembled WGS sequence"/>
</dbReference>
<evidence type="ECO:0000313" key="8">
    <source>
        <dbReference type="EMBL" id="KAJ3657571.1"/>
    </source>
</evidence>
<dbReference type="EC" id="3.1.1.-" evidence="6"/>
<dbReference type="PANTHER" id="PTHR43142:SF1">
    <property type="entry name" value="CARBOXYLIC ESTER HYDROLASE"/>
    <property type="match status" value="1"/>
</dbReference>
<keyword evidence="2" id="KW-0719">Serine esterase</keyword>
<evidence type="ECO:0000259" key="7">
    <source>
        <dbReference type="Pfam" id="PF00135"/>
    </source>
</evidence>
<dbReference type="EMBL" id="JALNTZ010000003">
    <property type="protein sequence ID" value="KAJ3657571.1"/>
    <property type="molecule type" value="Genomic_DNA"/>
</dbReference>
<evidence type="ECO:0000256" key="6">
    <source>
        <dbReference type="RuleBase" id="RU361235"/>
    </source>
</evidence>
<proteinExistence type="inferred from homology"/>
<dbReference type="InterPro" id="IPR019819">
    <property type="entry name" value="Carboxylesterase_B_CS"/>
</dbReference>
<dbReference type="PROSITE" id="PS00122">
    <property type="entry name" value="CARBOXYLESTERASE_B_1"/>
    <property type="match status" value="1"/>
</dbReference>
<dbReference type="PROSITE" id="PS00941">
    <property type="entry name" value="CARBOXYLESTERASE_B_2"/>
    <property type="match status" value="1"/>
</dbReference>
<comment type="caution">
    <text evidence="8">The sequence shown here is derived from an EMBL/GenBank/DDBJ whole genome shotgun (WGS) entry which is preliminary data.</text>
</comment>
<evidence type="ECO:0000256" key="2">
    <source>
        <dbReference type="ARBA" id="ARBA00022487"/>
    </source>
</evidence>
<evidence type="ECO:0000313" key="9">
    <source>
        <dbReference type="Proteomes" id="UP001168821"/>
    </source>
</evidence>
<name>A0AA38ILK9_9CUCU</name>
<keyword evidence="5" id="KW-0325">Glycoprotein</keyword>
<dbReference type="InterPro" id="IPR029058">
    <property type="entry name" value="AB_hydrolase_fold"/>
</dbReference>
<protein>
    <recommendedName>
        <fullName evidence="6">Carboxylic ester hydrolase</fullName>
        <ecNumber evidence="6">3.1.1.-</ecNumber>
    </recommendedName>
</protein>
<evidence type="ECO:0000256" key="1">
    <source>
        <dbReference type="ARBA" id="ARBA00005964"/>
    </source>
</evidence>
<dbReference type="SUPFAM" id="SSF53474">
    <property type="entry name" value="alpha/beta-Hydrolases"/>
    <property type="match status" value="1"/>
</dbReference>
<comment type="similarity">
    <text evidence="1 6">Belongs to the type-B carboxylesterase/lipase family.</text>
</comment>
<dbReference type="InterPro" id="IPR002018">
    <property type="entry name" value="CarbesteraseB"/>
</dbReference>
<sequence>MANPVVQIHQGQLKGQVESDFQGTPFFSFMGIPYAQAPTGELRFKSPQAPSTWDGIRDATKQGTPCHALQLLPTPESLTLKAMGSEDCLFLNVYTRKVPNDLKPVMVFIHGGAFIAGSSDRAMYGPEFLMTEDIVLVTVNYRLGALGFLTLDDPSLDVGGNAGLKDQVLALKWVQKNIKEFGGDPNNVTIFGESAGGASVHYLVLSPLTKGLFHKAIIQSASVLCPWARGTNDAEALAKSCGFLETDPSKVLQFLTQLPVEQLLEGQIKLGDWLYPGKKRNVGPTVEAKHAGAFLTEEPDDLIKSGRYNHVPLMFGYTSLEGLFDEGNKLLGFQSNWEEFVPYYFDCDVVERINQQISKFYFGTDKANPDDKNALYTVLTDAIFLRGIHLAVKAHAQSSQRPLYYYRMSLDTSLNTIKNMLNLKVKGVCHGDDLGYLFKSGHPTLEPGSLEQKSVLRFVKMWTNFARTGNPTPIEDSLVDVQWKPVTPNQLNFLDIGTDLVVGVDPDIDRMNFWDEISHGVTERR</sequence>
<gene>
    <name evidence="8" type="ORF">Zmor_009361</name>
</gene>
<organism evidence="8 9">
    <name type="scientific">Zophobas morio</name>
    <dbReference type="NCBI Taxonomy" id="2755281"/>
    <lineage>
        <taxon>Eukaryota</taxon>
        <taxon>Metazoa</taxon>
        <taxon>Ecdysozoa</taxon>
        <taxon>Arthropoda</taxon>
        <taxon>Hexapoda</taxon>
        <taxon>Insecta</taxon>
        <taxon>Pterygota</taxon>
        <taxon>Neoptera</taxon>
        <taxon>Endopterygota</taxon>
        <taxon>Coleoptera</taxon>
        <taxon>Polyphaga</taxon>
        <taxon>Cucujiformia</taxon>
        <taxon>Tenebrionidae</taxon>
        <taxon>Zophobas</taxon>
    </lineage>
</organism>
<keyword evidence="4" id="KW-1015">Disulfide bond</keyword>
<evidence type="ECO:0000256" key="3">
    <source>
        <dbReference type="ARBA" id="ARBA00022801"/>
    </source>
</evidence>
<dbReference type="GO" id="GO:0052689">
    <property type="term" value="F:carboxylic ester hydrolase activity"/>
    <property type="evidence" value="ECO:0007669"/>
    <property type="project" value="UniProtKB-KW"/>
</dbReference>
<dbReference type="PANTHER" id="PTHR43142">
    <property type="entry name" value="CARBOXYLIC ESTER HYDROLASE"/>
    <property type="match status" value="1"/>
</dbReference>
<dbReference type="InterPro" id="IPR019826">
    <property type="entry name" value="Carboxylesterase_B_AS"/>
</dbReference>
<keyword evidence="3 6" id="KW-0378">Hydrolase</keyword>
<keyword evidence="9" id="KW-1185">Reference proteome</keyword>
<evidence type="ECO:0000256" key="5">
    <source>
        <dbReference type="ARBA" id="ARBA00023180"/>
    </source>
</evidence>
<dbReference type="AlphaFoldDB" id="A0AA38ILK9"/>